<keyword evidence="2" id="KW-1185">Reference proteome</keyword>
<dbReference type="AlphaFoldDB" id="A0AAV4CGW6"/>
<accession>A0AAV4CGW6</accession>
<evidence type="ECO:0000313" key="2">
    <source>
        <dbReference type="Proteomes" id="UP000735302"/>
    </source>
</evidence>
<sequence>MAVLMKVQGRRKKGEGGEATKTLPVIYVFDGHRHIKYNAACSVKHSDIHFMTTTKRAGQEFDPSPCSKPRTTNITGATAGFTQQDYSSLGPGRASFSASLSLSICP</sequence>
<organism evidence="1 2">
    <name type="scientific">Plakobranchus ocellatus</name>
    <dbReference type="NCBI Taxonomy" id="259542"/>
    <lineage>
        <taxon>Eukaryota</taxon>
        <taxon>Metazoa</taxon>
        <taxon>Spiralia</taxon>
        <taxon>Lophotrochozoa</taxon>
        <taxon>Mollusca</taxon>
        <taxon>Gastropoda</taxon>
        <taxon>Heterobranchia</taxon>
        <taxon>Euthyneura</taxon>
        <taxon>Panpulmonata</taxon>
        <taxon>Sacoglossa</taxon>
        <taxon>Placobranchoidea</taxon>
        <taxon>Plakobranchidae</taxon>
        <taxon>Plakobranchus</taxon>
    </lineage>
</organism>
<proteinExistence type="predicted"/>
<reference evidence="1 2" key="1">
    <citation type="journal article" date="2021" name="Elife">
        <title>Chloroplast acquisition without the gene transfer in kleptoplastic sea slugs, Plakobranchus ocellatus.</title>
        <authorList>
            <person name="Maeda T."/>
            <person name="Takahashi S."/>
            <person name="Yoshida T."/>
            <person name="Shimamura S."/>
            <person name="Takaki Y."/>
            <person name="Nagai Y."/>
            <person name="Toyoda A."/>
            <person name="Suzuki Y."/>
            <person name="Arimoto A."/>
            <person name="Ishii H."/>
            <person name="Satoh N."/>
            <person name="Nishiyama T."/>
            <person name="Hasebe M."/>
            <person name="Maruyama T."/>
            <person name="Minagawa J."/>
            <person name="Obokata J."/>
            <person name="Shigenobu S."/>
        </authorList>
    </citation>
    <scope>NUCLEOTIDE SEQUENCE [LARGE SCALE GENOMIC DNA]</scope>
</reference>
<name>A0AAV4CGW6_9GAST</name>
<gene>
    <name evidence="1" type="ORF">PoB_005727000</name>
</gene>
<protein>
    <submittedName>
        <fullName evidence="1">Uncharacterized protein</fullName>
    </submittedName>
</protein>
<dbReference type="Proteomes" id="UP000735302">
    <property type="component" value="Unassembled WGS sequence"/>
</dbReference>
<dbReference type="EMBL" id="BLXT01006265">
    <property type="protein sequence ID" value="GFO30765.1"/>
    <property type="molecule type" value="Genomic_DNA"/>
</dbReference>
<comment type="caution">
    <text evidence="1">The sequence shown here is derived from an EMBL/GenBank/DDBJ whole genome shotgun (WGS) entry which is preliminary data.</text>
</comment>
<evidence type="ECO:0000313" key="1">
    <source>
        <dbReference type="EMBL" id="GFO30765.1"/>
    </source>
</evidence>